<reference evidence="3 4" key="1">
    <citation type="submission" date="2023-03" db="EMBL/GenBank/DDBJ databases">
        <title>YIM 152171 draft genome.</title>
        <authorList>
            <person name="Yang Z."/>
        </authorList>
    </citation>
    <scope>NUCLEOTIDE SEQUENCE [LARGE SCALE GENOMIC DNA]</scope>
    <source>
        <strain evidence="3 4">YIM 152171</strain>
    </source>
</reference>
<dbReference type="Gene3D" id="3.10.540.10">
    <property type="entry name" value="duf1285 like domain"/>
    <property type="match status" value="1"/>
</dbReference>
<organism evidence="3 4">
    <name type="scientific">Marinimicrococcus flavescens</name>
    <dbReference type="NCBI Taxonomy" id="3031815"/>
    <lineage>
        <taxon>Bacteria</taxon>
        <taxon>Pseudomonadati</taxon>
        <taxon>Pseudomonadota</taxon>
        <taxon>Alphaproteobacteria</taxon>
        <taxon>Geminicoccales</taxon>
        <taxon>Geminicoccaceae</taxon>
        <taxon>Marinimicrococcus</taxon>
    </lineage>
</organism>
<protein>
    <submittedName>
        <fullName evidence="3">DUF1285 domain-containing protein</fullName>
    </submittedName>
</protein>
<dbReference type="Pfam" id="PF06938">
    <property type="entry name" value="DUF1285_N"/>
    <property type="match status" value="1"/>
</dbReference>
<dbReference type="InterPro" id="IPR048341">
    <property type="entry name" value="DUF1285_N"/>
</dbReference>
<dbReference type="EMBL" id="JARGEQ010000092">
    <property type="protein sequence ID" value="MDF1586742.1"/>
    <property type="molecule type" value="Genomic_DNA"/>
</dbReference>
<evidence type="ECO:0000313" key="3">
    <source>
        <dbReference type="EMBL" id="MDF1586742.1"/>
    </source>
</evidence>
<dbReference type="Pfam" id="PF21028">
    <property type="entry name" value="DUF1285_C"/>
    <property type="match status" value="1"/>
</dbReference>
<gene>
    <name evidence="3" type="ORF">PZ740_10150</name>
</gene>
<dbReference type="InterPro" id="IPR023361">
    <property type="entry name" value="DUF1285_beta_roll_sf"/>
</dbReference>
<evidence type="ECO:0000313" key="4">
    <source>
        <dbReference type="Proteomes" id="UP001301140"/>
    </source>
</evidence>
<dbReference type="AlphaFoldDB" id="A0AAP3XS81"/>
<dbReference type="Proteomes" id="UP001301140">
    <property type="component" value="Unassembled WGS sequence"/>
</dbReference>
<keyword evidence="4" id="KW-1185">Reference proteome</keyword>
<dbReference type="Gene3D" id="2.30.270.10">
    <property type="entry name" value="duf1285 protein"/>
    <property type="match status" value="1"/>
</dbReference>
<dbReference type="InterPro" id="IPR010707">
    <property type="entry name" value="DUF1285"/>
</dbReference>
<dbReference type="InterPro" id="IPR048342">
    <property type="entry name" value="DUF1285_C"/>
</dbReference>
<sequence length="180" mass="19792">MARRPFDPQAVLDALARGELGCGDLDMRIDRRGEWFYRGSRIGRPALVRLFAGVLHRGADGVHWLITPVERCRVEVEDVAFTGVAVERRGEGEAQLLEIRTNLGEEVAIDGDHPLRMREGVPYVRVRGELEARLLQPVFYELAELAVAAPQDPDCLGVWSGGGFFPLGRLADGEESGGDA</sequence>
<evidence type="ECO:0000259" key="1">
    <source>
        <dbReference type="Pfam" id="PF06938"/>
    </source>
</evidence>
<proteinExistence type="predicted"/>
<dbReference type="RefSeq" id="WP_327789159.1">
    <property type="nucleotide sequence ID" value="NZ_JARGEQ010000092.1"/>
</dbReference>
<feature type="domain" description="DUF1285" evidence="2">
    <location>
        <begin position="80"/>
        <end position="167"/>
    </location>
</feature>
<feature type="domain" description="DUF1285" evidence="1">
    <location>
        <begin position="22"/>
        <end position="79"/>
    </location>
</feature>
<dbReference type="PIRSF" id="PIRSF029557">
    <property type="entry name" value="UCP029557"/>
    <property type="match status" value="1"/>
</dbReference>
<name>A0AAP3XS81_9PROT</name>
<accession>A0AAP3XS81</accession>
<evidence type="ECO:0000259" key="2">
    <source>
        <dbReference type="Pfam" id="PF21028"/>
    </source>
</evidence>
<comment type="caution">
    <text evidence="3">The sequence shown here is derived from an EMBL/GenBank/DDBJ whole genome shotgun (WGS) entry which is preliminary data.</text>
</comment>